<organism evidence="2 3">
    <name type="scientific">Polyplax serrata</name>
    <name type="common">Common mouse louse</name>
    <dbReference type="NCBI Taxonomy" id="468196"/>
    <lineage>
        <taxon>Eukaryota</taxon>
        <taxon>Metazoa</taxon>
        <taxon>Ecdysozoa</taxon>
        <taxon>Arthropoda</taxon>
        <taxon>Hexapoda</taxon>
        <taxon>Insecta</taxon>
        <taxon>Pterygota</taxon>
        <taxon>Neoptera</taxon>
        <taxon>Paraneoptera</taxon>
        <taxon>Psocodea</taxon>
        <taxon>Troctomorpha</taxon>
        <taxon>Phthiraptera</taxon>
        <taxon>Anoplura</taxon>
        <taxon>Polyplacidae</taxon>
        <taxon>Polyplax</taxon>
    </lineage>
</organism>
<comment type="caution">
    <text evidence="2">The sequence shown here is derived from an EMBL/GenBank/DDBJ whole genome shotgun (WGS) entry which is preliminary data.</text>
</comment>
<keyword evidence="3" id="KW-1185">Reference proteome</keyword>
<reference evidence="2 3" key="1">
    <citation type="submission" date="2023-09" db="EMBL/GenBank/DDBJ databases">
        <title>Genomes of two closely related lineages of the louse Polyplax serrata with different host specificities.</title>
        <authorList>
            <person name="Martinu J."/>
            <person name="Tarabai H."/>
            <person name="Stefka J."/>
            <person name="Hypsa V."/>
        </authorList>
    </citation>
    <scope>NUCLEOTIDE SEQUENCE [LARGE SCALE GENOMIC DNA]</scope>
    <source>
        <strain evidence="2">98ZLc_SE</strain>
    </source>
</reference>
<name>A0ABR1B519_POLSC</name>
<accession>A0ABR1B519</accession>
<evidence type="ECO:0000256" key="1">
    <source>
        <dbReference type="SAM" id="MobiDB-lite"/>
    </source>
</evidence>
<feature type="compositionally biased region" description="Polar residues" evidence="1">
    <location>
        <begin position="49"/>
        <end position="68"/>
    </location>
</feature>
<feature type="compositionally biased region" description="Gly residues" evidence="1">
    <location>
        <begin position="30"/>
        <end position="39"/>
    </location>
</feature>
<proteinExistence type="predicted"/>
<dbReference type="Proteomes" id="UP001359485">
    <property type="component" value="Unassembled WGS sequence"/>
</dbReference>
<evidence type="ECO:0000313" key="2">
    <source>
        <dbReference type="EMBL" id="KAK6635009.1"/>
    </source>
</evidence>
<gene>
    <name evidence="2" type="ORF">RUM44_000258</name>
</gene>
<dbReference type="EMBL" id="JAWJWF010000003">
    <property type="protein sequence ID" value="KAK6635009.1"/>
    <property type="molecule type" value="Genomic_DNA"/>
</dbReference>
<protein>
    <submittedName>
        <fullName evidence="2">Uncharacterized protein</fullName>
    </submittedName>
</protein>
<evidence type="ECO:0000313" key="3">
    <source>
        <dbReference type="Proteomes" id="UP001359485"/>
    </source>
</evidence>
<sequence length="68" mass="6723">MTAILPRWDQVQVVGKAGGTTSGAFNGSPGPDGGQGGAGKDTSCRAPGITNSTQMGTSYSGTWTCGET</sequence>
<feature type="region of interest" description="Disordered" evidence="1">
    <location>
        <begin position="16"/>
        <end position="68"/>
    </location>
</feature>